<dbReference type="OrthoDB" id="1466667at2"/>
<comment type="caution">
    <text evidence="1">The sequence shown here is derived from an EMBL/GenBank/DDBJ whole genome shotgun (WGS) entry which is preliminary data.</text>
</comment>
<sequence length="257" mass="29540">MFSTFKLKPGYLFTLAGIIALFFLIAFTEIKQEQKTCKSIVIEFTDESVKRFITKRDIKGYLTNQGTDPIVGEPYSSLDFRKLEKRLLQHGFIEKCQVSRDLFGNLIVTITEPVPVARLLTLDGRNGYVEGNYVSEAGTFFPVSMNYTARVPLLKGTYFSHRSTLKDSLSQPVLDLLIALKEDPFWRALITEVSVDEVRNVIMWPQYGSQQFELGQPTDIPMKLEKLKLFYKHVLSLKDAEGYKRVNVQYRNQIVCE</sequence>
<dbReference type="AlphaFoldDB" id="A0A1S2VFJ0"/>
<name>A0A1S2VFJ0_9BACT</name>
<reference evidence="1 2" key="1">
    <citation type="submission" date="2016-10" db="EMBL/GenBank/DDBJ databases">
        <title>Arsenicibacter rosenii gen. nov., sp. nov., an efficient arsenic-methylating bacterium isolated from an arsenic-contaminated paddy soil.</title>
        <authorList>
            <person name="Huang K."/>
        </authorList>
    </citation>
    <scope>NUCLEOTIDE SEQUENCE [LARGE SCALE GENOMIC DNA]</scope>
    <source>
        <strain evidence="1 2">SM-1</strain>
    </source>
</reference>
<dbReference type="RefSeq" id="WP_071505123.1">
    <property type="nucleotide sequence ID" value="NZ_MORL01000014.1"/>
</dbReference>
<dbReference type="Proteomes" id="UP000181790">
    <property type="component" value="Unassembled WGS sequence"/>
</dbReference>
<dbReference type="EMBL" id="MORL01000014">
    <property type="protein sequence ID" value="OIN57190.1"/>
    <property type="molecule type" value="Genomic_DNA"/>
</dbReference>
<protein>
    <recommendedName>
        <fullName evidence="3">Cell division protein FtsQ</fullName>
    </recommendedName>
</protein>
<gene>
    <name evidence="1" type="ORF">BLX24_20725</name>
</gene>
<evidence type="ECO:0000313" key="1">
    <source>
        <dbReference type="EMBL" id="OIN57190.1"/>
    </source>
</evidence>
<keyword evidence="2" id="KW-1185">Reference proteome</keyword>
<evidence type="ECO:0000313" key="2">
    <source>
        <dbReference type="Proteomes" id="UP000181790"/>
    </source>
</evidence>
<proteinExistence type="predicted"/>
<accession>A0A1S2VFJ0</accession>
<evidence type="ECO:0008006" key="3">
    <source>
        <dbReference type="Google" id="ProtNLM"/>
    </source>
</evidence>
<organism evidence="1 2">
    <name type="scientific">Arsenicibacter rosenii</name>
    <dbReference type="NCBI Taxonomy" id="1750698"/>
    <lineage>
        <taxon>Bacteria</taxon>
        <taxon>Pseudomonadati</taxon>
        <taxon>Bacteroidota</taxon>
        <taxon>Cytophagia</taxon>
        <taxon>Cytophagales</taxon>
        <taxon>Spirosomataceae</taxon>
        <taxon>Arsenicibacter</taxon>
    </lineage>
</organism>